<name>A0ABP0I8Y5_9DINO</name>
<dbReference type="Proteomes" id="UP001642464">
    <property type="component" value="Unassembled WGS sequence"/>
</dbReference>
<keyword evidence="5" id="KW-1185">Reference proteome</keyword>
<evidence type="ECO:0000256" key="2">
    <source>
        <dbReference type="PROSITE-ProRule" id="PRU00708"/>
    </source>
</evidence>
<sequence length="1028" mass="112081">MANLKQSLYSQLTRAKERHVVQQLVATLSRKDLVCDCRDRTVLVTALGKCSLWPQALQLVAHPPHLVDVILMGALVTACGRGRAWAQSLECLQWIQDLGPEEHVRTDVMGRMGWMLSHVAGNRPRARIAREAEAGGHRHIVTSSYYGFPEQQRTQQRTQQGTQQRTQQRTHSARYKQDRKECRSAWHPALEQLIDHHVTRLELGLFTLNAAANACVSAHAWAMALHLLDLDNRDDLRPNTVSCNIMLSACDKGGQLQVRHSLLRSMEDAQQAPSLITLNTLIDLCEAAADWALALKLLESMHDYGLEADIISYNSAMSASQKSSRWRLALYTLHSLAFPRGLQLDGTSYGTATSSCAKASRWSSALALFAQHFPPGARPYGVRPDVVLCSAGADAFGAGGRWEEVIGLLPAMSQQGIGPNAFTLSSTVAACGRRQQWLKALLLHAAARREAAEAAVPTPSELVGAGVGALARAECWCPGAEGRGPAVRQGRQDAGHLLQSLQLARGAIASVVASNAALGGAGGVVGGWSWALGLFAGLALPDHKFRNSDLRTGIPRVLVRTLAVIRFQLGVEGVRSGELLGWLSRRGLWPPEPLALVLAALAEVDKGRVVLQHATFPGPTTASFQAVIDALDRGTKRTRSECDARRGVQTDGKGGLFGRIPGNFWASQERVGCAGVAPQLLAEMASPALVPDSSEDSMDEAQNLVPQWIANEIAPMSFQGVEAKATTSDPRYNPRAPQKNAHHATFREEETFWVIHVRALATSSANGAYRDYFGQFPGRLGDRQVGAGTGAGSARVVPMDAEFLGVEDVEETGSWAQGPAEDSASLLGRAGRECDHSHPKPLRRELGKDALLLDCALAVHERTAWPRSLRAKHRPTKHRVRADSLCWPMEDQKDWQKLHLVDVVVGRRAPWLVELQCPPGALFWSPFQRLFAGVRVQAVNAFCARQLPMAAQVLQALPNSHHRPIGNVSAGGETSPTSDLKLNKDQRWLPPSLKAHTKLKLFNLWFYHSQRLLAVEQRQQEQAASVNG</sequence>
<evidence type="ECO:0000256" key="3">
    <source>
        <dbReference type="SAM" id="MobiDB-lite"/>
    </source>
</evidence>
<proteinExistence type="predicted"/>
<reference evidence="4 5" key="1">
    <citation type="submission" date="2024-02" db="EMBL/GenBank/DDBJ databases">
        <authorList>
            <person name="Chen Y."/>
            <person name="Shah S."/>
            <person name="Dougan E. K."/>
            <person name="Thang M."/>
            <person name="Chan C."/>
        </authorList>
    </citation>
    <scope>NUCLEOTIDE SEQUENCE [LARGE SCALE GENOMIC DNA]</scope>
</reference>
<dbReference type="PROSITE" id="PS51375">
    <property type="entry name" value="PPR"/>
    <property type="match status" value="1"/>
</dbReference>
<gene>
    <name evidence="4" type="ORF">SCF082_LOCUS5350</name>
</gene>
<feature type="repeat" description="PPR" evidence="2">
    <location>
        <begin position="274"/>
        <end position="308"/>
    </location>
</feature>
<evidence type="ECO:0000313" key="5">
    <source>
        <dbReference type="Proteomes" id="UP001642464"/>
    </source>
</evidence>
<feature type="region of interest" description="Disordered" evidence="3">
    <location>
        <begin position="151"/>
        <end position="178"/>
    </location>
</feature>
<comment type="caution">
    <text evidence="4">The sequence shown here is derived from an EMBL/GenBank/DDBJ whole genome shotgun (WGS) entry which is preliminary data.</text>
</comment>
<organism evidence="4 5">
    <name type="scientific">Durusdinium trenchii</name>
    <dbReference type="NCBI Taxonomy" id="1381693"/>
    <lineage>
        <taxon>Eukaryota</taxon>
        <taxon>Sar</taxon>
        <taxon>Alveolata</taxon>
        <taxon>Dinophyceae</taxon>
        <taxon>Suessiales</taxon>
        <taxon>Symbiodiniaceae</taxon>
        <taxon>Durusdinium</taxon>
    </lineage>
</organism>
<feature type="compositionally biased region" description="Low complexity" evidence="3">
    <location>
        <begin position="151"/>
        <end position="170"/>
    </location>
</feature>
<accession>A0ABP0I8Y5</accession>
<evidence type="ECO:0000313" key="4">
    <source>
        <dbReference type="EMBL" id="CAK8997779.1"/>
    </source>
</evidence>
<dbReference type="PANTHER" id="PTHR47932:SF44">
    <property type="entry name" value="MIOREX COMPLEX COMPONENT 1"/>
    <property type="match status" value="1"/>
</dbReference>
<dbReference type="EMBL" id="CAXAMM010002891">
    <property type="protein sequence ID" value="CAK8997779.1"/>
    <property type="molecule type" value="Genomic_DNA"/>
</dbReference>
<keyword evidence="1" id="KW-0677">Repeat</keyword>
<protein>
    <submittedName>
        <fullName evidence="4">Chloroplastic</fullName>
    </submittedName>
</protein>
<dbReference type="Gene3D" id="1.25.40.10">
    <property type="entry name" value="Tetratricopeptide repeat domain"/>
    <property type="match status" value="2"/>
</dbReference>
<dbReference type="PANTHER" id="PTHR47932">
    <property type="entry name" value="ATPASE EXPRESSION PROTEIN 3"/>
    <property type="match status" value="1"/>
</dbReference>
<dbReference type="Pfam" id="PF13812">
    <property type="entry name" value="PPR_3"/>
    <property type="match status" value="1"/>
</dbReference>
<dbReference type="InterPro" id="IPR002885">
    <property type="entry name" value="PPR_rpt"/>
</dbReference>
<evidence type="ECO:0000256" key="1">
    <source>
        <dbReference type="ARBA" id="ARBA00022737"/>
    </source>
</evidence>
<dbReference type="InterPro" id="IPR011990">
    <property type="entry name" value="TPR-like_helical_dom_sf"/>
</dbReference>